<dbReference type="WBParaSite" id="GPUH_0002371101-mRNA-1">
    <property type="protein sequence ID" value="GPUH_0002371101-mRNA-1"/>
    <property type="gene ID" value="GPUH_0002371101"/>
</dbReference>
<reference evidence="3" key="1">
    <citation type="submission" date="2016-06" db="UniProtKB">
        <authorList>
            <consortium name="WormBaseParasite"/>
        </authorList>
    </citation>
    <scope>IDENTIFICATION</scope>
</reference>
<dbReference type="AlphaFoldDB" id="A0A183ERU0"/>
<accession>A0A183ERU0</accession>
<organism evidence="3">
    <name type="scientific">Gongylonema pulchrum</name>
    <dbReference type="NCBI Taxonomy" id="637853"/>
    <lineage>
        <taxon>Eukaryota</taxon>
        <taxon>Metazoa</taxon>
        <taxon>Ecdysozoa</taxon>
        <taxon>Nematoda</taxon>
        <taxon>Chromadorea</taxon>
        <taxon>Rhabditida</taxon>
        <taxon>Spirurina</taxon>
        <taxon>Spiruromorpha</taxon>
        <taxon>Spiruroidea</taxon>
        <taxon>Gongylonematidae</taxon>
        <taxon>Gongylonema</taxon>
    </lineage>
</organism>
<proteinExistence type="predicted"/>
<evidence type="ECO:0000256" key="1">
    <source>
        <dbReference type="SAM" id="MobiDB-lite"/>
    </source>
</evidence>
<feature type="compositionally biased region" description="Basic and acidic residues" evidence="1">
    <location>
        <begin position="90"/>
        <end position="102"/>
    </location>
</feature>
<protein>
    <submittedName>
        <fullName evidence="3">Pepsin-I3 domain-containing protein</fullName>
    </submittedName>
</protein>
<feature type="region of interest" description="Disordered" evidence="1">
    <location>
        <begin position="73"/>
        <end position="120"/>
    </location>
</feature>
<dbReference type="InterPro" id="IPR038412">
    <property type="entry name" value="Pepsin-I3_sf"/>
</dbReference>
<evidence type="ECO:0000313" key="3">
    <source>
        <dbReference type="WBParaSite" id="GPUH_0002371101-mRNA-1"/>
    </source>
</evidence>
<sequence>LFQDGKIYVNGVLKGEATKENLEEIKVYNEKMREWTKALHSNMFETMKRIIDDMFGDHGSFWQNLSGPFWKTVKAYGPDSEPTKPATSPKEPEKPEKPEKPLPKLPETMPLPEPPSFCKP</sequence>
<dbReference type="Gene3D" id="3.30.1120.50">
    <property type="entry name" value="Pepsin inhibitor-3"/>
    <property type="match status" value="1"/>
</dbReference>
<name>A0A183ERU0_9BILA</name>
<feature type="domain" description="Pepsin inhibitor-3-like repeated" evidence="2">
    <location>
        <begin position="3"/>
        <end position="47"/>
    </location>
</feature>
<dbReference type="Pfam" id="PF06394">
    <property type="entry name" value="Pepsin-I3"/>
    <property type="match status" value="1"/>
</dbReference>
<feature type="compositionally biased region" description="Pro residues" evidence="1">
    <location>
        <begin position="109"/>
        <end position="120"/>
    </location>
</feature>
<evidence type="ECO:0000259" key="2">
    <source>
        <dbReference type="Pfam" id="PF06394"/>
    </source>
</evidence>
<dbReference type="InterPro" id="IPR010480">
    <property type="entry name" value="Pepsin-I3"/>
</dbReference>